<comment type="caution">
    <text evidence="10">The sequence shown here is derived from an EMBL/GenBank/DDBJ whole genome shotgun (WGS) entry which is preliminary data.</text>
</comment>
<dbReference type="InterPro" id="IPR013087">
    <property type="entry name" value="Znf_C2H2_type"/>
</dbReference>
<dbReference type="Gene3D" id="3.30.160.60">
    <property type="entry name" value="Classic Zinc Finger"/>
    <property type="match status" value="2"/>
</dbReference>
<dbReference type="FunFam" id="3.30.160.60:FF:002343">
    <property type="entry name" value="Zinc finger protein 33A"/>
    <property type="match status" value="1"/>
</dbReference>
<dbReference type="GO" id="GO:0008270">
    <property type="term" value="F:zinc ion binding"/>
    <property type="evidence" value="ECO:0007669"/>
    <property type="project" value="UniProtKB-KW"/>
</dbReference>
<reference evidence="10 11" key="1">
    <citation type="submission" date="2015-09" db="EMBL/GenBank/DDBJ databases">
        <title>Draft genome of a European isolate of the apple canker pathogen Neonectria ditissima.</title>
        <authorList>
            <person name="Gomez-Cortecero A."/>
            <person name="Harrison R.J."/>
            <person name="Armitage A.D."/>
        </authorList>
    </citation>
    <scope>NUCLEOTIDE SEQUENCE [LARGE SCALE GENOMIC DNA]</scope>
    <source>
        <strain evidence="10 11">R09/05</strain>
    </source>
</reference>
<dbReference type="SMART" id="SM00355">
    <property type="entry name" value="ZnF_C2H2"/>
    <property type="match status" value="2"/>
</dbReference>
<evidence type="ECO:0000256" key="6">
    <source>
        <dbReference type="ARBA" id="ARBA00023242"/>
    </source>
</evidence>
<evidence type="ECO:0000256" key="7">
    <source>
        <dbReference type="PROSITE-ProRule" id="PRU00042"/>
    </source>
</evidence>
<feature type="region of interest" description="Disordered" evidence="8">
    <location>
        <begin position="85"/>
        <end position="104"/>
    </location>
</feature>
<evidence type="ECO:0000256" key="3">
    <source>
        <dbReference type="ARBA" id="ARBA00022737"/>
    </source>
</evidence>
<keyword evidence="6" id="KW-0539">Nucleus</keyword>
<keyword evidence="3" id="KW-0677">Repeat</keyword>
<evidence type="ECO:0000256" key="8">
    <source>
        <dbReference type="SAM" id="MobiDB-lite"/>
    </source>
</evidence>
<dbReference type="PANTHER" id="PTHR40626">
    <property type="entry name" value="MIP31509P"/>
    <property type="match status" value="1"/>
</dbReference>
<feature type="domain" description="C2H2-type" evidence="9">
    <location>
        <begin position="5"/>
        <end position="32"/>
    </location>
</feature>
<dbReference type="OrthoDB" id="10018191at2759"/>
<dbReference type="PANTHER" id="PTHR40626:SF13">
    <property type="entry name" value="RESPIRATION FACTOR 2-RELATED"/>
    <property type="match status" value="1"/>
</dbReference>
<gene>
    <name evidence="10" type="ORF">AK830_g5555</name>
</gene>
<dbReference type="GO" id="GO:0000785">
    <property type="term" value="C:chromatin"/>
    <property type="evidence" value="ECO:0007669"/>
    <property type="project" value="TreeGrafter"/>
</dbReference>
<keyword evidence="5" id="KW-0862">Zinc</keyword>
<sequence>MDRPHLCTYCSRSFRRPEHLQRHTRTHTKEKPYACPCGSSFARRDLLRRHERLVHDPTAAAPANIQRDLPSTASSPRAEIIVSLPGASPGAETGPSQTSISSGTSLPLPPEYHHLYSTLVHQPPEDNPLHDFTTFLHNSGLRQLACAPELPQPQRLDSHPTPDDSSTADPIGAASTATSYLVLSRIETRYTGVSDDRLQPYLEKLGGFRLPPVQSIERYFKAYMESSHIQFIHKSIDPDDTHVALNLAMLALGAQILLEDWNATSLFKASRSIALHVWTSQDKVQPEGFEKIQLTGVFLLLIEYITRDQPITIIQELGILQGASISSLETDELLVSDTQETDFGEWAEAESNRRMETFGLCKPGATFDFRACPALGI</sequence>
<evidence type="ECO:0000259" key="9">
    <source>
        <dbReference type="PROSITE" id="PS50157"/>
    </source>
</evidence>
<protein>
    <recommendedName>
        <fullName evidence="9">C2H2-type domain-containing protein</fullName>
    </recommendedName>
</protein>
<comment type="subcellular location">
    <subcellularLocation>
        <location evidence="1">Nucleus</location>
    </subcellularLocation>
</comment>
<dbReference type="InterPro" id="IPR051059">
    <property type="entry name" value="VerF-like"/>
</dbReference>
<keyword evidence="11" id="KW-1185">Reference proteome</keyword>
<dbReference type="PROSITE" id="PS50157">
    <property type="entry name" value="ZINC_FINGER_C2H2_2"/>
    <property type="match status" value="2"/>
</dbReference>
<dbReference type="EMBL" id="LKCW01000072">
    <property type="protein sequence ID" value="KPM40998.1"/>
    <property type="molecule type" value="Genomic_DNA"/>
</dbReference>
<evidence type="ECO:0000256" key="1">
    <source>
        <dbReference type="ARBA" id="ARBA00004123"/>
    </source>
</evidence>
<feature type="domain" description="C2H2-type" evidence="9">
    <location>
        <begin position="33"/>
        <end position="60"/>
    </location>
</feature>
<dbReference type="InterPro" id="IPR036236">
    <property type="entry name" value="Znf_C2H2_sf"/>
</dbReference>
<dbReference type="Pfam" id="PF00096">
    <property type="entry name" value="zf-C2H2"/>
    <property type="match status" value="1"/>
</dbReference>
<keyword evidence="2" id="KW-0479">Metal-binding</keyword>
<dbReference type="Proteomes" id="UP000050424">
    <property type="component" value="Unassembled WGS sequence"/>
</dbReference>
<dbReference type="GO" id="GO:0000981">
    <property type="term" value="F:DNA-binding transcription factor activity, RNA polymerase II-specific"/>
    <property type="evidence" value="ECO:0007669"/>
    <property type="project" value="InterPro"/>
</dbReference>
<dbReference type="STRING" id="78410.A0A0P7BLK1"/>
<accession>A0A0P7BLK1</accession>
<proteinExistence type="predicted"/>
<evidence type="ECO:0000256" key="4">
    <source>
        <dbReference type="ARBA" id="ARBA00022771"/>
    </source>
</evidence>
<dbReference type="GO" id="GO:0005634">
    <property type="term" value="C:nucleus"/>
    <property type="evidence" value="ECO:0007669"/>
    <property type="project" value="UniProtKB-SubCell"/>
</dbReference>
<name>A0A0P7BLK1_9HYPO</name>
<keyword evidence="4 7" id="KW-0863">Zinc-finger</keyword>
<dbReference type="AlphaFoldDB" id="A0A0P7BLK1"/>
<dbReference type="GO" id="GO:0000978">
    <property type="term" value="F:RNA polymerase II cis-regulatory region sequence-specific DNA binding"/>
    <property type="evidence" value="ECO:0007669"/>
    <property type="project" value="InterPro"/>
</dbReference>
<evidence type="ECO:0000256" key="5">
    <source>
        <dbReference type="ARBA" id="ARBA00022833"/>
    </source>
</evidence>
<evidence type="ECO:0000313" key="10">
    <source>
        <dbReference type="EMBL" id="KPM40998.1"/>
    </source>
</evidence>
<evidence type="ECO:0000313" key="11">
    <source>
        <dbReference type="Proteomes" id="UP000050424"/>
    </source>
</evidence>
<dbReference type="PROSITE" id="PS00028">
    <property type="entry name" value="ZINC_FINGER_C2H2_1"/>
    <property type="match status" value="1"/>
</dbReference>
<dbReference type="SUPFAM" id="SSF57667">
    <property type="entry name" value="beta-beta-alpha zinc fingers"/>
    <property type="match status" value="1"/>
</dbReference>
<evidence type="ECO:0000256" key="2">
    <source>
        <dbReference type="ARBA" id="ARBA00022723"/>
    </source>
</evidence>
<feature type="compositionally biased region" description="Polar residues" evidence="8">
    <location>
        <begin position="94"/>
        <end position="104"/>
    </location>
</feature>
<feature type="region of interest" description="Disordered" evidence="8">
    <location>
        <begin position="151"/>
        <end position="172"/>
    </location>
</feature>
<organism evidence="10 11">
    <name type="scientific">Neonectria ditissima</name>
    <dbReference type="NCBI Taxonomy" id="78410"/>
    <lineage>
        <taxon>Eukaryota</taxon>
        <taxon>Fungi</taxon>
        <taxon>Dikarya</taxon>
        <taxon>Ascomycota</taxon>
        <taxon>Pezizomycotina</taxon>
        <taxon>Sordariomycetes</taxon>
        <taxon>Hypocreomycetidae</taxon>
        <taxon>Hypocreales</taxon>
        <taxon>Nectriaceae</taxon>
        <taxon>Neonectria</taxon>
    </lineage>
</organism>